<dbReference type="InterPro" id="IPR000602">
    <property type="entry name" value="Glyco_hydro_38_N"/>
</dbReference>
<dbReference type="InterPro" id="IPR027291">
    <property type="entry name" value="Glyco_hydro_38_N_sf"/>
</dbReference>
<dbReference type="PANTHER" id="PTHR46017:SF1">
    <property type="entry name" value="ALPHA-MANNOSIDASE 2C1"/>
    <property type="match status" value="1"/>
</dbReference>
<evidence type="ECO:0000259" key="1">
    <source>
        <dbReference type="Pfam" id="PF01074"/>
    </source>
</evidence>
<dbReference type="SUPFAM" id="SSF88713">
    <property type="entry name" value="Glycoside hydrolase/deacetylase"/>
    <property type="match status" value="1"/>
</dbReference>
<dbReference type="GO" id="GO:0009313">
    <property type="term" value="P:oligosaccharide catabolic process"/>
    <property type="evidence" value="ECO:0007669"/>
    <property type="project" value="TreeGrafter"/>
</dbReference>
<evidence type="ECO:0000259" key="2">
    <source>
        <dbReference type="Pfam" id="PF12010"/>
    </source>
</evidence>
<reference evidence="3" key="2">
    <citation type="submission" date="2021-04" db="EMBL/GenBank/DDBJ databases">
        <authorList>
            <person name="Gilroy R."/>
        </authorList>
    </citation>
    <scope>NUCLEOTIDE SEQUENCE</scope>
    <source>
        <strain evidence="3">CHK165-2605</strain>
    </source>
</reference>
<feature type="domain" description="Glycoside hydrolase family 38 N-terminal" evidence="1">
    <location>
        <begin position="240"/>
        <end position="513"/>
    </location>
</feature>
<dbReference type="EMBL" id="DWWI01000213">
    <property type="protein sequence ID" value="HJC44072.1"/>
    <property type="molecule type" value="Genomic_DNA"/>
</dbReference>
<dbReference type="AlphaFoldDB" id="A0A9D2P4P9"/>
<reference evidence="3" key="1">
    <citation type="journal article" date="2021" name="PeerJ">
        <title>Extensive microbial diversity within the chicken gut microbiome revealed by metagenomics and culture.</title>
        <authorList>
            <person name="Gilroy R."/>
            <person name="Ravi A."/>
            <person name="Getino M."/>
            <person name="Pursley I."/>
            <person name="Horton D.L."/>
            <person name="Alikhan N.F."/>
            <person name="Baker D."/>
            <person name="Gharbi K."/>
            <person name="Hall N."/>
            <person name="Watson M."/>
            <person name="Adriaenssens E.M."/>
            <person name="Foster-Nyarko E."/>
            <person name="Jarju S."/>
            <person name="Secka A."/>
            <person name="Antonio M."/>
            <person name="Oren A."/>
            <person name="Chaudhuri R.R."/>
            <person name="La Ragione R."/>
            <person name="Hildebrand F."/>
            <person name="Pallen M.J."/>
        </authorList>
    </citation>
    <scope>NUCLEOTIDE SEQUENCE</scope>
    <source>
        <strain evidence="3">CHK165-2605</strain>
    </source>
</reference>
<proteinExistence type="predicted"/>
<dbReference type="CDD" id="cd10789">
    <property type="entry name" value="GH38N_AMII_ER_cytosolic"/>
    <property type="match status" value="1"/>
</dbReference>
<dbReference type="PANTHER" id="PTHR46017">
    <property type="entry name" value="ALPHA-MANNOSIDASE 2C1"/>
    <property type="match status" value="1"/>
</dbReference>
<dbReference type="GO" id="GO:0004559">
    <property type="term" value="F:alpha-mannosidase activity"/>
    <property type="evidence" value="ECO:0007669"/>
    <property type="project" value="InterPro"/>
</dbReference>
<dbReference type="SUPFAM" id="SSF53850">
    <property type="entry name" value="Periplasmic binding protein-like II"/>
    <property type="match status" value="1"/>
</dbReference>
<dbReference type="FunFam" id="3.20.110.10:FF:000002">
    <property type="entry name" value="alpha-mannosidase 2C1 isoform X1"/>
    <property type="match status" value="1"/>
</dbReference>
<dbReference type="GO" id="GO:0006013">
    <property type="term" value="P:mannose metabolic process"/>
    <property type="evidence" value="ECO:0007669"/>
    <property type="project" value="InterPro"/>
</dbReference>
<organism evidence="3 4">
    <name type="scientific">Candidatus Mediterraneibacter gallistercoris</name>
    <dbReference type="NCBI Taxonomy" id="2838671"/>
    <lineage>
        <taxon>Bacteria</taxon>
        <taxon>Bacillati</taxon>
        <taxon>Bacillota</taxon>
        <taxon>Clostridia</taxon>
        <taxon>Lachnospirales</taxon>
        <taxon>Lachnospiraceae</taxon>
        <taxon>Mediterraneibacter</taxon>
    </lineage>
</organism>
<sequence>MFLTERKLDRRITEIREYSYREVTALEEFAAREDRQGVVNPEVPTEFEGWDTIHTGDRWSGRDRYLWLHKEITIPESWKGKRAVGIFDFGNTGAGNNSGFEAMCYINEKPYQGVDVNHKEVFFPEELYGKTFRLTFRLWSGLEGGGVPREQEHRINRADLAYLDEKVDDFYYMGMLVLDTVQNLSDTDPVKFELRNALDEACLLIDWAYPGSGEFYESVHQADDLLNEKIDGMKKDSLVKVKCVGHTHIDMAWLWRLKHTHEKASRSFSTVLRMMEMFPEYIFLQTQPQLYEYIKEDFPEIYEEIKKRVKEGRWEVDGGMWVEADCNLTSGESLTRQILIGSKFIKDEFGKDVEYLWLPDVFGYSWALPQILKKSGIDMFMTTKISWNQYNRMPHDTFKWKGIDGSEVLTHFITTPEPWNEPGSWFYTYNGLLTAKTVKGVWDAYSEKEMNQELLIAYGYGDGGGGVNRDLLERRRRIDKIPGLPSLETSTAGEFFRDLKETVKNTDRYVHTWDGELYLEYHRGTYLSNVSTEVAGFRNVLDEFGKSLYTGSVDPEEYLPQLEKKLEATGIDKVIDEMQKQIDEWKAEK</sequence>
<dbReference type="Proteomes" id="UP000823895">
    <property type="component" value="Unassembled WGS sequence"/>
</dbReference>
<evidence type="ECO:0000313" key="3">
    <source>
        <dbReference type="EMBL" id="HJC44072.1"/>
    </source>
</evidence>
<dbReference type="Pfam" id="PF01074">
    <property type="entry name" value="Glyco_hydro_38N"/>
    <property type="match status" value="1"/>
</dbReference>
<evidence type="ECO:0000313" key="4">
    <source>
        <dbReference type="Proteomes" id="UP000823895"/>
    </source>
</evidence>
<dbReference type="InterPro" id="IPR011330">
    <property type="entry name" value="Glyco_hydro/deAcase_b/a-brl"/>
</dbReference>
<dbReference type="InterPro" id="IPR022627">
    <property type="entry name" value="DUF3502"/>
</dbReference>
<gene>
    <name evidence="3" type="ORF">H9756_10440</name>
</gene>
<accession>A0A9D2P4P9</accession>
<comment type="caution">
    <text evidence="3">The sequence shown here is derived from an EMBL/GenBank/DDBJ whole genome shotgun (WGS) entry which is preliminary data.</text>
</comment>
<dbReference type="Pfam" id="PF12010">
    <property type="entry name" value="DUF3502"/>
    <property type="match status" value="1"/>
</dbReference>
<dbReference type="Gene3D" id="3.20.110.10">
    <property type="entry name" value="Glycoside hydrolase 38, N terminal domain"/>
    <property type="match status" value="1"/>
</dbReference>
<protein>
    <submittedName>
        <fullName evidence="3">DUF3502 domain-containing protein</fullName>
    </submittedName>
</protein>
<feature type="domain" description="DUF3502" evidence="2">
    <location>
        <begin position="528"/>
        <end position="587"/>
    </location>
</feature>
<name>A0A9D2P4P9_9FIRM</name>